<dbReference type="InterPro" id="IPR036388">
    <property type="entry name" value="WH-like_DNA-bd_sf"/>
</dbReference>
<comment type="caution">
    <text evidence="5">The sequence shown here is derived from an EMBL/GenBank/DDBJ whole genome shotgun (WGS) entry which is preliminary data.</text>
</comment>
<gene>
    <name evidence="5" type="ORF">HNQ36_004997</name>
</gene>
<dbReference type="InterPro" id="IPR050397">
    <property type="entry name" value="Env_Response_Regulators"/>
</dbReference>
<dbReference type="Gene3D" id="2.60.120.10">
    <property type="entry name" value="Jelly Rolls"/>
    <property type="match status" value="1"/>
</dbReference>
<dbReference type="RefSeq" id="WP_246395520.1">
    <property type="nucleotide sequence ID" value="NZ_JACHIJ010000010.1"/>
</dbReference>
<accession>A0A840NE70</accession>
<evidence type="ECO:0000256" key="1">
    <source>
        <dbReference type="ARBA" id="ARBA00023015"/>
    </source>
</evidence>
<name>A0A840NE70_9BRAD</name>
<dbReference type="SUPFAM" id="SSF51206">
    <property type="entry name" value="cAMP-binding domain-like"/>
    <property type="match status" value="1"/>
</dbReference>
<dbReference type="InterPro" id="IPR018490">
    <property type="entry name" value="cNMP-bd_dom_sf"/>
</dbReference>
<dbReference type="SUPFAM" id="SSF46785">
    <property type="entry name" value="Winged helix' DNA-binding domain"/>
    <property type="match status" value="1"/>
</dbReference>
<sequence length="263" mass="29614">MLNSMSVARKIPSNRQTGPLHGDDFDPDRAAVGLRIADRYRLADRQVKAGCDLFRIGEEGDAIYSLINGWVALYSLMEDGRRQIFQFALPGAVLAFMPTQGSVMNYSAQALTDATVGIIPHSNLGRLAMNNPEIGMQLAGLISQDRSFAYDHLSSMGRRSARERVAYLLLELFIRCRLRWPGHRSEEMYLPLTQEHIGDATGLTHVHVNRVLRDLRKDGVAEFHYRRLRILNPDRLIDVAGIDPRVALAWIDSDSSNAQRLLF</sequence>
<evidence type="ECO:0000259" key="4">
    <source>
        <dbReference type="PROSITE" id="PS51063"/>
    </source>
</evidence>
<keyword evidence="1" id="KW-0805">Transcription regulation</keyword>
<organism evidence="5 6">
    <name type="scientific">Afipia massiliensis</name>
    <dbReference type="NCBI Taxonomy" id="211460"/>
    <lineage>
        <taxon>Bacteria</taxon>
        <taxon>Pseudomonadati</taxon>
        <taxon>Pseudomonadota</taxon>
        <taxon>Alphaproteobacteria</taxon>
        <taxon>Hyphomicrobiales</taxon>
        <taxon>Nitrobacteraceae</taxon>
        <taxon>Afipia</taxon>
    </lineage>
</organism>
<dbReference type="GO" id="GO:0005829">
    <property type="term" value="C:cytosol"/>
    <property type="evidence" value="ECO:0007669"/>
    <property type="project" value="TreeGrafter"/>
</dbReference>
<proteinExistence type="predicted"/>
<evidence type="ECO:0000256" key="2">
    <source>
        <dbReference type="ARBA" id="ARBA00023125"/>
    </source>
</evidence>
<dbReference type="AlphaFoldDB" id="A0A840NE70"/>
<dbReference type="GO" id="GO:0003677">
    <property type="term" value="F:DNA binding"/>
    <property type="evidence" value="ECO:0007669"/>
    <property type="project" value="UniProtKB-KW"/>
</dbReference>
<dbReference type="GO" id="GO:0003700">
    <property type="term" value="F:DNA-binding transcription factor activity"/>
    <property type="evidence" value="ECO:0007669"/>
    <property type="project" value="TreeGrafter"/>
</dbReference>
<evidence type="ECO:0000256" key="3">
    <source>
        <dbReference type="ARBA" id="ARBA00023163"/>
    </source>
</evidence>
<keyword evidence="2" id="KW-0238">DNA-binding</keyword>
<dbReference type="InterPro" id="IPR014710">
    <property type="entry name" value="RmlC-like_jellyroll"/>
</dbReference>
<dbReference type="PANTHER" id="PTHR24567">
    <property type="entry name" value="CRP FAMILY TRANSCRIPTIONAL REGULATORY PROTEIN"/>
    <property type="match status" value="1"/>
</dbReference>
<protein>
    <submittedName>
        <fullName evidence="5">CRP-like cAMP-binding protein</fullName>
    </submittedName>
</protein>
<dbReference type="SMART" id="SM00419">
    <property type="entry name" value="HTH_CRP"/>
    <property type="match status" value="1"/>
</dbReference>
<dbReference type="SMART" id="SM00100">
    <property type="entry name" value="cNMP"/>
    <property type="match status" value="1"/>
</dbReference>
<dbReference type="EMBL" id="JACHIJ010000010">
    <property type="protein sequence ID" value="MBB5054986.1"/>
    <property type="molecule type" value="Genomic_DNA"/>
</dbReference>
<keyword evidence="3" id="KW-0804">Transcription</keyword>
<dbReference type="Proteomes" id="UP000521227">
    <property type="component" value="Unassembled WGS sequence"/>
</dbReference>
<reference evidence="5 6" key="1">
    <citation type="submission" date="2020-08" db="EMBL/GenBank/DDBJ databases">
        <title>Genomic Encyclopedia of Type Strains, Phase IV (KMG-IV): sequencing the most valuable type-strain genomes for metagenomic binning, comparative biology and taxonomic classification.</title>
        <authorList>
            <person name="Goeker M."/>
        </authorList>
    </citation>
    <scope>NUCLEOTIDE SEQUENCE [LARGE SCALE GENOMIC DNA]</scope>
    <source>
        <strain evidence="5 6">DSM 17498</strain>
    </source>
</reference>
<dbReference type="PANTHER" id="PTHR24567:SF75">
    <property type="entry name" value="FUMARATE AND NITRATE REDUCTION REGULATORY PROTEIN"/>
    <property type="match status" value="1"/>
</dbReference>
<dbReference type="Gene3D" id="1.10.10.10">
    <property type="entry name" value="Winged helix-like DNA-binding domain superfamily/Winged helix DNA-binding domain"/>
    <property type="match status" value="1"/>
</dbReference>
<dbReference type="InterPro" id="IPR012318">
    <property type="entry name" value="HTH_CRP"/>
</dbReference>
<evidence type="ECO:0000313" key="6">
    <source>
        <dbReference type="Proteomes" id="UP000521227"/>
    </source>
</evidence>
<dbReference type="InterPro" id="IPR036390">
    <property type="entry name" value="WH_DNA-bd_sf"/>
</dbReference>
<dbReference type="Pfam" id="PF13545">
    <property type="entry name" value="HTH_Crp_2"/>
    <property type="match status" value="1"/>
</dbReference>
<dbReference type="PROSITE" id="PS51063">
    <property type="entry name" value="HTH_CRP_2"/>
    <property type="match status" value="1"/>
</dbReference>
<dbReference type="CDD" id="cd00038">
    <property type="entry name" value="CAP_ED"/>
    <property type="match status" value="1"/>
</dbReference>
<dbReference type="InterPro" id="IPR000595">
    <property type="entry name" value="cNMP-bd_dom"/>
</dbReference>
<feature type="domain" description="HTH crp-type" evidence="4">
    <location>
        <begin position="159"/>
        <end position="234"/>
    </location>
</feature>
<evidence type="ECO:0000313" key="5">
    <source>
        <dbReference type="EMBL" id="MBB5054986.1"/>
    </source>
</evidence>
<dbReference type="Pfam" id="PF00027">
    <property type="entry name" value="cNMP_binding"/>
    <property type="match status" value="1"/>
</dbReference>